<accession>A0ABM1RP93</accession>
<dbReference type="RefSeq" id="XP_019100831.1">
    <property type="nucleotide sequence ID" value="XM_019245286.1"/>
</dbReference>
<proteinExistence type="predicted"/>
<evidence type="ECO:0000313" key="4">
    <source>
        <dbReference type="RefSeq" id="XP_019100831.1"/>
    </source>
</evidence>
<protein>
    <submittedName>
        <fullName evidence="4">Uncharacterized protein LOC104786836</fullName>
    </submittedName>
</protein>
<keyword evidence="2" id="KW-0732">Signal</keyword>
<feature type="chain" id="PRO_5046413829" evidence="2">
    <location>
        <begin position="22"/>
        <end position="137"/>
    </location>
</feature>
<keyword evidence="3" id="KW-1185">Reference proteome</keyword>
<evidence type="ECO:0000313" key="3">
    <source>
        <dbReference type="Proteomes" id="UP000694864"/>
    </source>
</evidence>
<feature type="transmembrane region" description="Helical" evidence="1">
    <location>
        <begin position="101"/>
        <end position="126"/>
    </location>
</feature>
<keyword evidence="1" id="KW-0812">Transmembrane</keyword>
<keyword evidence="1" id="KW-1133">Transmembrane helix</keyword>
<dbReference type="GeneID" id="104786836"/>
<organism evidence="3 4">
    <name type="scientific">Camelina sativa</name>
    <name type="common">False flax</name>
    <name type="synonym">Myagrum sativum</name>
    <dbReference type="NCBI Taxonomy" id="90675"/>
    <lineage>
        <taxon>Eukaryota</taxon>
        <taxon>Viridiplantae</taxon>
        <taxon>Streptophyta</taxon>
        <taxon>Embryophyta</taxon>
        <taxon>Tracheophyta</taxon>
        <taxon>Spermatophyta</taxon>
        <taxon>Magnoliopsida</taxon>
        <taxon>eudicotyledons</taxon>
        <taxon>Gunneridae</taxon>
        <taxon>Pentapetalae</taxon>
        <taxon>rosids</taxon>
        <taxon>malvids</taxon>
        <taxon>Brassicales</taxon>
        <taxon>Brassicaceae</taxon>
        <taxon>Camelineae</taxon>
        <taxon>Camelina</taxon>
    </lineage>
</organism>
<sequence>MASNLPIIIFLVLVSLALISGYSTTSDVSKHEDETYVMPTNDYGSVSTVVEDVVKASGPQALDGSKVVENAAVFKSSSSKSKKGSKKKHKSKKIGSLDVNIFVDIIVVIVVLLVIICVSVGIYYYYLRPKNKEAQSI</sequence>
<name>A0ABM1RP93_CAMSA</name>
<reference evidence="3" key="1">
    <citation type="journal article" date="2014" name="Nat. Commun.">
        <title>The emerging biofuel crop Camelina sativa retains a highly undifferentiated hexaploid genome structure.</title>
        <authorList>
            <person name="Kagale S."/>
            <person name="Koh C."/>
            <person name="Nixon J."/>
            <person name="Bollina V."/>
            <person name="Clarke W.E."/>
            <person name="Tuteja R."/>
            <person name="Spillane C."/>
            <person name="Robinson S.J."/>
            <person name="Links M.G."/>
            <person name="Clarke C."/>
            <person name="Higgins E.E."/>
            <person name="Huebert T."/>
            <person name="Sharpe A.G."/>
            <person name="Parkin I.A."/>
        </authorList>
    </citation>
    <scope>NUCLEOTIDE SEQUENCE [LARGE SCALE GENOMIC DNA]</scope>
    <source>
        <strain evidence="3">cv. DH55</strain>
    </source>
</reference>
<reference evidence="4" key="2">
    <citation type="submission" date="2025-08" db="UniProtKB">
        <authorList>
            <consortium name="RefSeq"/>
        </authorList>
    </citation>
    <scope>IDENTIFICATION</scope>
    <source>
        <tissue evidence="4">Leaf</tissue>
    </source>
</reference>
<gene>
    <name evidence="4" type="primary">LOC104786836</name>
</gene>
<evidence type="ECO:0000256" key="1">
    <source>
        <dbReference type="SAM" id="Phobius"/>
    </source>
</evidence>
<feature type="signal peptide" evidence="2">
    <location>
        <begin position="1"/>
        <end position="21"/>
    </location>
</feature>
<evidence type="ECO:0000256" key="2">
    <source>
        <dbReference type="SAM" id="SignalP"/>
    </source>
</evidence>
<dbReference type="Proteomes" id="UP000694864">
    <property type="component" value="Chromosome 5"/>
</dbReference>
<keyword evidence="1" id="KW-0472">Membrane</keyword>